<comment type="caution">
    <text evidence="8">The sequence shown here is derived from an EMBL/GenBank/DDBJ whole genome shotgun (WGS) entry which is preliminary data.</text>
</comment>
<dbReference type="Gene3D" id="3.40.720.10">
    <property type="entry name" value="Alkaline Phosphatase, subunit A"/>
    <property type="match status" value="1"/>
</dbReference>
<keyword evidence="9" id="KW-1185">Reference proteome</keyword>
<comment type="subcellular location">
    <subcellularLocation>
        <location evidence="1">Cell membrane</location>
        <topology evidence="1">Multi-pass membrane protein</topology>
    </subcellularLocation>
</comment>
<evidence type="ECO:0000256" key="6">
    <source>
        <dbReference type="SAM" id="Phobius"/>
    </source>
</evidence>
<keyword evidence="2" id="KW-1003">Cell membrane</keyword>
<feature type="transmembrane region" description="Helical" evidence="6">
    <location>
        <begin position="91"/>
        <end position="110"/>
    </location>
</feature>
<sequence length="551" mass="61548">MATAWLAFALLVVLLGLGIADLAYFGEVSRHIGSDLLNIGGDIGSIIGIAFGSRLIYTLAALAAFAALAYCWQRSVIRIARAPIKGSLKSIIPQSLVLLMGYVFLARGMVLTGKPLNSIDAFNGNGQSQANLTLNGALVTLQALNDRRAAAPLRYLDDATAQRIAAAHPHPFRYQTSNPPSRKNVVIILLESWSYKYIDALAGKGYRATPHMDALIAQSQVWTNFYAAGQRSIIGIQASLTSVPALPNRQPIGFGLELNNMSRIAELAQQQGYRTLMLQTSNRRSFHIDGVAKAIGFQEYYGKEDVPIIRAYPQDPPPFGWDYDSLMYFGKQISSKPEPFFAFFFSGTTHEPYARSGKEFDTRPHAETGENGFLNTLQYSDWSVAQFMQYAAQQPWHNNTIYIFMADHTRNEPIRSDSVREQYHIPLIVYHPQWQPEKHPELASQYDILPTLADWLGIQQPVYTFGRSLANRQTRANELPLMLNHGDDAYILSSNGIAPLAPGSLKTNAMSVGEAKTLDSNDSSAWQQDWQYEQWRIQTADQKLRHNQWAQ</sequence>
<dbReference type="PANTHER" id="PTHR47371">
    <property type="entry name" value="LIPOTEICHOIC ACID SYNTHASE"/>
    <property type="match status" value="1"/>
</dbReference>
<reference evidence="8" key="1">
    <citation type="submission" date="2009-04" db="EMBL/GenBank/DDBJ databases">
        <authorList>
            <person name="Weinstock G."/>
            <person name="Sodergren E."/>
            <person name="Clifton S."/>
            <person name="Fulton L."/>
            <person name="Fulton B."/>
            <person name="Courtney L."/>
            <person name="Fronick C."/>
            <person name="Harrison M."/>
            <person name="Strong C."/>
            <person name="Farmer C."/>
            <person name="Delahaunty K."/>
            <person name="Markovic C."/>
            <person name="Hall O."/>
            <person name="Minx P."/>
            <person name="Tomlinson C."/>
            <person name="Mitreva M."/>
            <person name="Nelson J."/>
            <person name="Hou S."/>
            <person name="Wollam A."/>
            <person name="Pepin K.H."/>
            <person name="Johnson M."/>
            <person name="Bhonagiri V."/>
            <person name="Nash W.E."/>
            <person name="Warren W."/>
            <person name="Chinwalla A."/>
            <person name="Mardis E.R."/>
            <person name="Wilson R.K."/>
        </authorList>
    </citation>
    <scope>NUCLEOTIDE SEQUENCE [LARGE SCALE GENOMIC DNA]</scope>
    <source>
        <strain evidence="8">ATCC 51147</strain>
    </source>
</reference>
<evidence type="ECO:0000313" key="9">
    <source>
        <dbReference type="Proteomes" id="UP000003009"/>
    </source>
</evidence>
<dbReference type="CDD" id="cd16015">
    <property type="entry name" value="LTA_synthase"/>
    <property type="match status" value="1"/>
</dbReference>
<evidence type="ECO:0000256" key="1">
    <source>
        <dbReference type="ARBA" id="ARBA00004651"/>
    </source>
</evidence>
<keyword evidence="5 6" id="KW-0472">Membrane</keyword>
<dbReference type="SUPFAM" id="SSF53649">
    <property type="entry name" value="Alkaline phosphatase-like"/>
    <property type="match status" value="1"/>
</dbReference>
<protein>
    <submittedName>
        <fullName evidence="8">Arylsulfatase</fullName>
        <ecNumber evidence="8">3.1.6.-</ecNumber>
    </submittedName>
</protein>
<dbReference type="GO" id="GO:0016787">
    <property type="term" value="F:hydrolase activity"/>
    <property type="evidence" value="ECO:0007669"/>
    <property type="project" value="UniProtKB-KW"/>
</dbReference>
<dbReference type="Pfam" id="PF00884">
    <property type="entry name" value="Sulfatase"/>
    <property type="match status" value="1"/>
</dbReference>
<dbReference type="STRING" id="629741.GCWU000324_01088"/>
<keyword evidence="4 6" id="KW-1133">Transmembrane helix</keyword>
<organism evidence="8 9">
    <name type="scientific">Kingella oralis ATCC 51147</name>
    <dbReference type="NCBI Taxonomy" id="629741"/>
    <lineage>
        <taxon>Bacteria</taxon>
        <taxon>Pseudomonadati</taxon>
        <taxon>Pseudomonadota</taxon>
        <taxon>Betaproteobacteria</taxon>
        <taxon>Neisseriales</taxon>
        <taxon>Neisseriaceae</taxon>
        <taxon>Kingella</taxon>
    </lineage>
</organism>
<keyword evidence="8" id="KW-0378">Hydrolase</keyword>
<dbReference type="EC" id="3.1.6.-" evidence="8"/>
<dbReference type="InterPro" id="IPR000917">
    <property type="entry name" value="Sulfatase_N"/>
</dbReference>
<dbReference type="InterPro" id="IPR017850">
    <property type="entry name" value="Alkaline_phosphatase_core_sf"/>
</dbReference>
<feature type="transmembrane region" description="Helical" evidence="6">
    <location>
        <begin position="44"/>
        <end position="70"/>
    </location>
</feature>
<dbReference type="AlphaFoldDB" id="C4GG21"/>
<dbReference type="InterPro" id="IPR050448">
    <property type="entry name" value="OpgB/LTA_synthase_biosynth"/>
</dbReference>
<evidence type="ECO:0000256" key="4">
    <source>
        <dbReference type="ARBA" id="ARBA00022989"/>
    </source>
</evidence>
<keyword evidence="3 6" id="KW-0812">Transmembrane</keyword>
<evidence type="ECO:0000259" key="7">
    <source>
        <dbReference type="Pfam" id="PF00884"/>
    </source>
</evidence>
<evidence type="ECO:0000256" key="3">
    <source>
        <dbReference type="ARBA" id="ARBA00022692"/>
    </source>
</evidence>
<evidence type="ECO:0000256" key="2">
    <source>
        <dbReference type="ARBA" id="ARBA00022475"/>
    </source>
</evidence>
<dbReference type="PANTHER" id="PTHR47371:SF3">
    <property type="entry name" value="PHOSPHOGLYCEROL TRANSFERASE I"/>
    <property type="match status" value="1"/>
</dbReference>
<gene>
    <name evidence="8" type="ORF">GCWU000324_01088</name>
</gene>
<dbReference type="HOGENOM" id="CLU_014653_3_1_4"/>
<proteinExistence type="predicted"/>
<evidence type="ECO:0000313" key="8">
    <source>
        <dbReference type="EMBL" id="EEP69176.1"/>
    </source>
</evidence>
<dbReference type="Proteomes" id="UP000003009">
    <property type="component" value="Unassembled WGS sequence"/>
</dbReference>
<feature type="domain" description="Sulfatase N-terminal" evidence="7">
    <location>
        <begin position="183"/>
        <end position="458"/>
    </location>
</feature>
<dbReference type="EMBL" id="ACJW02000002">
    <property type="protein sequence ID" value="EEP69176.1"/>
    <property type="molecule type" value="Genomic_DNA"/>
</dbReference>
<evidence type="ECO:0000256" key="5">
    <source>
        <dbReference type="ARBA" id="ARBA00023136"/>
    </source>
</evidence>
<name>C4GG21_9NEIS</name>
<accession>C4GG21</accession>
<dbReference type="GO" id="GO:0005886">
    <property type="term" value="C:plasma membrane"/>
    <property type="evidence" value="ECO:0007669"/>
    <property type="project" value="UniProtKB-SubCell"/>
</dbReference>